<dbReference type="AlphaFoldDB" id="A0A430FF16"/>
<dbReference type="InterPro" id="IPR006976">
    <property type="entry name" value="VanZ-like"/>
</dbReference>
<gene>
    <name evidence="3" type="ORF">D2E25_1834</name>
</gene>
<dbReference type="OrthoDB" id="4822551at2"/>
<dbReference type="EMBL" id="QXGL01000007">
    <property type="protein sequence ID" value="RSX51400.1"/>
    <property type="molecule type" value="Genomic_DNA"/>
</dbReference>
<keyword evidence="1" id="KW-1133">Transmembrane helix</keyword>
<dbReference type="PANTHER" id="PTHR36834">
    <property type="entry name" value="MEMBRANE PROTEIN-RELATED"/>
    <property type="match status" value="1"/>
</dbReference>
<proteinExistence type="predicted"/>
<feature type="transmembrane region" description="Helical" evidence="1">
    <location>
        <begin position="96"/>
        <end position="116"/>
    </location>
</feature>
<feature type="transmembrane region" description="Helical" evidence="1">
    <location>
        <begin position="308"/>
        <end position="335"/>
    </location>
</feature>
<evidence type="ECO:0000313" key="3">
    <source>
        <dbReference type="EMBL" id="RSX51400.1"/>
    </source>
</evidence>
<sequence length="363" mass="40724">MGYIAYFSRPFMLAVALWPFISAVLTVPVLALLYHRYNRIRFSQVLVAYGTVLYAIGLLCFTLYPMPEDAAAYCAAHHLTPQLNPLQFIGDIRTDGLFAIMQLALNVAFFLPLGFIMGRVFRWPLAAALPFGFATSLMIETLQLTGFLGLYPCSYRLFDVDDLITNTLGALLGYAAARLFDRLVPPRKNDLTTVTQPGFLRRCITYMIDLTVIMIVAIPVTALATIGYDALILRNIAIWQPIPAIAHVFGNDVMFADVVTLIALLIFELLVPWMRGGRTLGGGFTHMTCETRVRSGWRRVLFYAVRTAVFMMVIFMRLIPRAGLLTFALLIFYWVTKQMPYDLLPADDDPRNVGNTGQITHLA</sequence>
<feature type="transmembrane region" description="Helical" evidence="1">
    <location>
        <begin position="128"/>
        <end position="151"/>
    </location>
</feature>
<keyword evidence="4" id="KW-1185">Reference proteome</keyword>
<feature type="transmembrane region" description="Helical" evidence="1">
    <location>
        <begin position="46"/>
        <end position="64"/>
    </location>
</feature>
<feature type="domain" description="VanZ-like" evidence="2">
    <location>
        <begin position="52"/>
        <end position="180"/>
    </location>
</feature>
<protein>
    <submittedName>
        <fullName evidence="3">Teicoplanin resistance protein VanZ</fullName>
    </submittedName>
</protein>
<reference evidence="3 4" key="1">
    <citation type="submission" date="2018-09" db="EMBL/GenBank/DDBJ databases">
        <title>Characterization of the phylogenetic diversity of five novel species belonging to the genus Bifidobacterium.</title>
        <authorList>
            <person name="Lugli G.A."/>
            <person name="Duranti S."/>
            <person name="Milani C."/>
        </authorList>
    </citation>
    <scope>NUCLEOTIDE SEQUENCE [LARGE SCALE GENOMIC DNA]</scope>
    <source>
        <strain evidence="3 4">2034B</strain>
    </source>
</reference>
<feature type="transmembrane region" description="Helical" evidence="1">
    <location>
        <begin position="210"/>
        <end position="233"/>
    </location>
</feature>
<evidence type="ECO:0000256" key="1">
    <source>
        <dbReference type="SAM" id="Phobius"/>
    </source>
</evidence>
<accession>A0A430FF16</accession>
<dbReference type="Proteomes" id="UP000287533">
    <property type="component" value="Unassembled WGS sequence"/>
</dbReference>
<keyword evidence="1" id="KW-0812">Transmembrane</keyword>
<evidence type="ECO:0000313" key="4">
    <source>
        <dbReference type="Proteomes" id="UP000287533"/>
    </source>
</evidence>
<feature type="transmembrane region" description="Helical" evidence="1">
    <location>
        <begin position="253"/>
        <end position="271"/>
    </location>
</feature>
<comment type="caution">
    <text evidence="3">The sequence shown here is derived from an EMBL/GenBank/DDBJ whole genome shotgun (WGS) entry which is preliminary data.</text>
</comment>
<feature type="transmembrane region" description="Helical" evidence="1">
    <location>
        <begin position="12"/>
        <end position="34"/>
    </location>
</feature>
<dbReference type="InterPro" id="IPR053150">
    <property type="entry name" value="Teicoplanin_resist-assoc"/>
</dbReference>
<dbReference type="Pfam" id="PF04892">
    <property type="entry name" value="VanZ"/>
    <property type="match status" value="1"/>
</dbReference>
<dbReference type="PANTHER" id="PTHR36834:SF1">
    <property type="entry name" value="INTEGRAL MEMBRANE PROTEIN"/>
    <property type="match status" value="1"/>
</dbReference>
<name>A0A430FF16_9BIFI</name>
<keyword evidence="1" id="KW-0472">Membrane</keyword>
<evidence type="ECO:0000259" key="2">
    <source>
        <dbReference type="Pfam" id="PF04892"/>
    </source>
</evidence>
<feature type="transmembrane region" description="Helical" evidence="1">
    <location>
        <begin position="163"/>
        <end position="180"/>
    </location>
</feature>
<organism evidence="3 4">
    <name type="scientific">Bifidobacterium goeldii</name>
    <dbReference type="NCBI Taxonomy" id="2306975"/>
    <lineage>
        <taxon>Bacteria</taxon>
        <taxon>Bacillati</taxon>
        <taxon>Actinomycetota</taxon>
        <taxon>Actinomycetes</taxon>
        <taxon>Bifidobacteriales</taxon>
        <taxon>Bifidobacteriaceae</taxon>
        <taxon>Bifidobacterium</taxon>
    </lineage>
</organism>